<evidence type="ECO:0000256" key="4">
    <source>
        <dbReference type="ARBA" id="ARBA00009317"/>
    </source>
</evidence>
<dbReference type="CDD" id="cd06855">
    <property type="entry name" value="GT_GPT_euk"/>
    <property type="match status" value="1"/>
</dbReference>
<evidence type="ECO:0000256" key="5">
    <source>
        <dbReference type="ARBA" id="ARBA00013225"/>
    </source>
</evidence>
<comment type="cofactor">
    <cofactor evidence="1">
        <name>Mg(2+)</name>
        <dbReference type="ChEBI" id="CHEBI:18420"/>
    </cofactor>
</comment>
<protein>
    <recommendedName>
        <fullName evidence="6">UDP-N-acetylglucosamine--dolichyl-phosphate N-acetylglucosaminephosphotransferase</fullName>
        <ecNumber evidence="5">2.7.8.15</ecNumber>
    </recommendedName>
    <alternativeName>
        <fullName evidence="15">GlcNAc-1-P transferase</fullName>
    </alternativeName>
    <alternativeName>
        <fullName evidence="16">N-acetylglucosamine-1-phosphate transferase</fullName>
    </alternativeName>
</protein>
<dbReference type="PROSITE" id="PS51257">
    <property type="entry name" value="PROKAR_LIPOPROTEIN"/>
    <property type="match status" value="1"/>
</dbReference>
<keyword evidence="8 20" id="KW-0808">Transferase</keyword>
<dbReference type="InterPro" id="IPR000715">
    <property type="entry name" value="Glycosyl_transferase_4"/>
</dbReference>
<evidence type="ECO:0000256" key="2">
    <source>
        <dbReference type="ARBA" id="ARBA00004477"/>
    </source>
</evidence>
<comment type="pathway">
    <text evidence="3">Protein modification; protein glycosylation.</text>
</comment>
<dbReference type="InterPro" id="IPR033895">
    <property type="entry name" value="GPT"/>
</dbReference>
<keyword evidence="10" id="KW-0479">Metal-binding</keyword>
<keyword evidence="7" id="KW-0328">Glycosyltransferase</keyword>
<evidence type="ECO:0000256" key="3">
    <source>
        <dbReference type="ARBA" id="ARBA00004922"/>
    </source>
</evidence>
<feature type="transmembrane region" description="Helical" evidence="19">
    <location>
        <begin position="263"/>
        <end position="283"/>
    </location>
</feature>
<keyword evidence="21" id="KW-1185">Reference proteome</keyword>
<evidence type="ECO:0000313" key="20">
    <source>
        <dbReference type="EMBL" id="KAL2823017.1"/>
    </source>
</evidence>
<keyword evidence="9 19" id="KW-0812">Transmembrane</keyword>
<dbReference type="Proteomes" id="UP001610334">
    <property type="component" value="Unassembled WGS sequence"/>
</dbReference>
<dbReference type="EMBL" id="JBFXLT010000001">
    <property type="protein sequence ID" value="KAL2823017.1"/>
    <property type="molecule type" value="Genomic_DNA"/>
</dbReference>
<accession>A0ABR4I7T0</accession>
<keyword evidence="14 19" id="KW-0472">Membrane</keyword>
<comment type="caution">
    <text evidence="20">The sequence shown here is derived from an EMBL/GenBank/DDBJ whole genome shotgun (WGS) entry which is preliminary data.</text>
</comment>
<dbReference type="PANTHER" id="PTHR10571">
    <property type="entry name" value="UDP-N-ACETYLGLUCOSAMINE--DOLICHYL-PHOSPHATE N-ACETYLGLUCOSAMINEPHOSPHOTRANSFERASE"/>
    <property type="match status" value="1"/>
</dbReference>
<feature type="transmembrane region" description="Helical" evidence="19">
    <location>
        <begin position="83"/>
        <end position="107"/>
    </location>
</feature>
<comment type="similarity">
    <text evidence="4">Belongs to the glycosyltransferase 4 family.</text>
</comment>
<organism evidence="20 21">
    <name type="scientific">Aspergillus granulosus</name>
    <dbReference type="NCBI Taxonomy" id="176169"/>
    <lineage>
        <taxon>Eukaryota</taxon>
        <taxon>Fungi</taxon>
        <taxon>Dikarya</taxon>
        <taxon>Ascomycota</taxon>
        <taxon>Pezizomycotina</taxon>
        <taxon>Eurotiomycetes</taxon>
        <taxon>Eurotiomycetidae</taxon>
        <taxon>Eurotiales</taxon>
        <taxon>Aspergillaceae</taxon>
        <taxon>Aspergillus</taxon>
        <taxon>Aspergillus subgen. Nidulantes</taxon>
    </lineage>
</organism>
<evidence type="ECO:0000256" key="6">
    <source>
        <dbReference type="ARBA" id="ARBA00017659"/>
    </source>
</evidence>
<feature type="transmembrane region" description="Helical" evidence="19">
    <location>
        <begin position="295"/>
        <end position="319"/>
    </location>
</feature>
<evidence type="ECO:0000256" key="18">
    <source>
        <dbReference type="ARBA" id="ARBA00045078"/>
    </source>
</evidence>
<feature type="transmembrane region" description="Helical" evidence="19">
    <location>
        <begin position="144"/>
        <end position="163"/>
    </location>
</feature>
<proteinExistence type="inferred from homology"/>
<evidence type="ECO:0000256" key="11">
    <source>
        <dbReference type="ARBA" id="ARBA00022824"/>
    </source>
</evidence>
<keyword evidence="13 19" id="KW-1133">Transmembrane helix</keyword>
<evidence type="ECO:0000256" key="1">
    <source>
        <dbReference type="ARBA" id="ARBA00001946"/>
    </source>
</evidence>
<evidence type="ECO:0000256" key="8">
    <source>
        <dbReference type="ARBA" id="ARBA00022679"/>
    </source>
</evidence>
<reference evidence="20 21" key="1">
    <citation type="submission" date="2024-07" db="EMBL/GenBank/DDBJ databases">
        <title>Section-level genome sequencing and comparative genomics of Aspergillus sections Usti and Cavernicolus.</title>
        <authorList>
            <consortium name="Lawrence Berkeley National Laboratory"/>
            <person name="Nybo J.L."/>
            <person name="Vesth T.C."/>
            <person name="Theobald S."/>
            <person name="Frisvad J.C."/>
            <person name="Larsen T.O."/>
            <person name="Kjaerboelling I."/>
            <person name="Rothschild-Mancinelli K."/>
            <person name="Lyhne E.K."/>
            <person name="Kogle M.E."/>
            <person name="Barry K."/>
            <person name="Clum A."/>
            <person name="Na H."/>
            <person name="Ledsgaard L."/>
            <person name="Lin J."/>
            <person name="Lipzen A."/>
            <person name="Kuo A."/>
            <person name="Riley R."/>
            <person name="Mondo S."/>
            <person name="Labutti K."/>
            <person name="Haridas S."/>
            <person name="Pangalinan J."/>
            <person name="Salamov A.A."/>
            <person name="Simmons B.A."/>
            <person name="Magnuson J.K."/>
            <person name="Chen J."/>
            <person name="Drula E."/>
            <person name="Henrissat B."/>
            <person name="Wiebenga A."/>
            <person name="Lubbers R.J."/>
            <person name="Gomes A.C."/>
            <person name="Makela M.R."/>
            <person name="Stajich J."/>
            <person name="Grigoriev I.V."/>
            <person name="Mortensen U.H."/>
            <person name="De Vries R.P."/>
            <person name="Baker S.E."/>
            <person name="Andersen M.R."/>
        </authorList>
    </citation>
    <scope>NUCLEOTIDE SEQUENCE [LARGE SCALE GENOMIC DNA]</scope>
    <source>
        <strain evidence="20 21">CBS 588.65</strain>
    </source>
</reference>
<evidence type="ECO:0000256" key="9">
    <source>
        <dbReference type="ARBA" id="ARBA00022692"/>
    </source>
</evidence>
<comment type="subcellular location">
    <subcellularLocation>
        <location evidence="2">Endoplasmic reticulum membrane</location>
        <topology evidence="2">Multi-pass membrane protein</topology>
    </subcellularLocation>
</comment>
<evidence type="ECO:0000256" key="16">
    <source>
        <dbReference type="ARBA" id="ARBA00033238"/>
    </source>
</evidence>
<evidence type="ECO:0000256" key="14">
    <source>
        <dbReference type="ARBA" id="ARBA00023136"/>
    </source>
</evidence>
<keyword evidence="12" id="KW-0460">Magnesium</keyword>
<gene>
    <name evidence="20" type="ORF">BJX63DRAFT_417405</name>
</gene>
<feature type="transmembrane region" description="Helical" evidence="19">
    <location>
        <begin position="15"/>
        <end position="34"/>
    </location>
</feature>
<keyword evidence="11" id="KW-0256">Endoplasmic reticulum</keyword>
<comment type="catalytic activity">
    <reaction evidence="18">
        <text>a di-trans,poly-cis-dolichyl phosphate + UDP-N-acetyl-alpha-D-glucosamine = an N-acetyl-alpha-D-glucosaminyl-diphospho-di-trans,poly-cis-dolichol + UMP</text>
        <dbReference type="Rhea" id="RHEA:13289"/>
        <dbReference type="Rhea" id="RHEA-COMP:19498"/>
        <dbReference type="Rhea" id="RHEA-COMP:19507"/>
        <dbReference type="ChEBI" id="CHEBI:57683"/>
        <dbReference type="ChEBI" id="CHEBI:57705"/>
        <dbReference type="ChEBI" id="CHEBI:57865"/>
        <dbReference type="ChEBI" id="CHEBI:58427"/>
        <dbReference type="EC" id="2.7.8.15"/>
    </reaction>
    <physiologicalReaction direction="left-to-right" evidence="18">
        <dbReference type="Rhea" id="RHEA:13290"/>
    </physiologicalReaction>
</comment>
<dbReference type="GO" id="GO:0016740">
    <property type="term" value="F:transferase activity"/>
    <property type="evidence" value="ECO:0007669"/>
    <property type="project" value="UniProtKB-KW"/>
</dbReference>
<evidence type="ECO:0000256" key="13">
    <source>
        <dbReference type="ARBA" id="ARBA00022989"/>
    </source>
</evidence>
<evidence type="ECO:0000256" key="19">
    <source>
        <dbReference type="SAM" id="Phobius"/>
    </source>
</evidence>
<evidence type="ECO:0000313" key="21">
    <source>
        <dbReference type="Proteomes" id="UP001610334"/>
    </source>
</evidence>
<dbReference type="EC" id="2.7.8.15" evidence="5"/>
<evidence type="ECO:0000256" key="10">
    <source>
        <dbReference type="ARBA" id="ARBA00022723"/>
    </source>
</evidence>
<evidence type="ECO:0000256" key="12">
    <source>
        <dbReference type="ARBA" id="ARBA00022842"/>
    </source>
</evidence>
<sequence length="443" mass="49496">MGQLLKLSTLSRREAWGLLLLFGGCLGTLINTLWNRFPPLLVFGAMAGFAFVLGYSMIRWIRPVFIKSGLGRRQMTRPNRPEALEYMGSLCGVLYLLSLVIFMPFAFYEDIIAAALVDKALNATVETKYIESGRMLQWFPRSKLASYLFGILSLQSIVISGVMNELLQIQWKYQALIRGLGFTPLLLASFMDFGDRQTGLPVPVEHIMSAIAVFLPVSSNTVADIEVVEVGQALIIALSLMANSILHLLTAPPDSVPNGHWSSLYFLTPFIGISIALLYHAWYPSKVFVGHTYSYLAGTVFVIVGILGRCTKMLIILLIPQISNLLYASPQLLRLIPCPQNTRPRVSPETGLLEASMFEWRVAPSPRIILTLDTLNWMRLVRTRRNENGEVLESTNLTIPNLFLVWMGQMSEVQLVFGILLIQCGCGLLVLVSHFSALRSYIY</sequence>
<evidence type="ECO:0000256" key="7">
    <source>
        <dbReference type="ARBA" id="ARBA00022676"/>
    </source>
</evidence>
<evidence type="ECO:0000256" key="15">
    <source>
        <dbReference type="ARBA" id="ARBA00029567"/>
    </source>
</evidence>
<name>A0ABR4I7T0_9EURO</name>
<feature type="transmembrane region" description="Helical" evidence="19">
    <location>
        <begin position="415"/>
        <end position="438"/>
    </location>
</feature>
<dbReference type="PANTHER" id="PTHR10571:SF0">
    <property type="entry name" value="UDP-N-ACETYLGLUCOSAMINE--DOLICHYL-PHOSPHATE N-ACETYLGLUCOSAMINEPHOSPHOTRANSFERASE"/>
    <property type="match status" value="1"/>
</dbReference>
<evidence type="ECO:0000256" key="17">
    <source>
        <dbReference type="ARBA" id="ARBA00044717"/>
    </source>
</evidence>
<dbReference type="Pfam" id="PF00953">
    <property type="entry name" value="Glycos_transf_4"/>
    <property type="match status" value="1"/>
</dbReference>
<feature type="transmembrane region" description="Helical" evidence="19">
    <location>
        <begin position="230"/>
        <end position="251"/>
    </location>
</feature>
<feature type="transmembrane region" description="Helical" evidence="19">
    <location>
        <begin position="40"/>
        <end position="62"/>
    </location>
</feature>
<comment type="function">
    <text evidence="17">UDP-N-acetylglucosamine--dolichyl-phosphate N-acetylglucosaminephosphotransferase that operates in the biosynthetic pathway of dolichol-linked oligosaccharides, the glycan precursors employed in protein asparagine (N)-glycosylation. The assembly of dolichol-linked oligosaccharides begins on the cytosolic side of the endoplasmic reticulum membrane and finishes in its lumen. The sequential addition of sugars to dolichol pyrophosphate produces dolichol-linked oligosaccharides containing fourteen sugars, including two GlcNAcs, nine mannoses and three glucoses. Once assembled, the oligosaccharide is transferred from the lipid to nascent proteins by oligosaccharyltransferases. Catalyzes the initial step of dolichol-linked oligosaccharide biosynthesis, transfering GlcNAc-1-P from cytosolic UDP-GlcNAc onto the carrier lipid dolichyl phosphate (P-dolichol), yielding GlcNAc-P-P-dolichol embedded in the cytoplasmic leaflet of the endoplasmic reticulum membrane.</text>
</comment>